<feature type="region of interest" description="Disordered" evidence="1">
    <location>
        <begin position="1"/>
        <end position="106"/>
    </location>
</feature>
<comment type="caution">
    <text evidence="2">The sequence shown here is derived from an EMBL/GenBank/DDBJ whole genome shotgun (WGS) entry which is preliminary data.</text>
</comment>
<gene>
    <name evidence="2" type="ORF">FFLO_05929</name>
</gene>
<protein>
    <submittedName>
        <fullName evidence="2">Uncharacterized protein</fullName>
    </submittedName>
</protein>
<accession>A0A8K0JHB0</accession>
<feature type="region of interest" description="Disordered" evidence="1">
    <location>
        <begin position="148"/>
        <end position="175"/>
    </location>
</feature>
<evidence type="ECO:0000313" key="2">
    <source>
        <dbReference type="EMBL" id="KAG7528788.1"/>
    </source>
</evidence>
<dbReference type="AlphaFoldDB" id="A0A8K0JHB0"/>
<feature type="compositionally biased region" description="Low complexity" evidence="1">
    <location>
        <begin position="58"/>
        <end position="67"/>
    </location>
</feature>
<proteinExistence type="predicted"/>
<feature type="compositionally biased region" description="Basic and acidic residues" evidence="1">
    <location>
        <begin position="163"/>
        <end position="173"/>
    </location>
</feature>
<dbReference type="Proteomes" id="UP000812966">
    <property type="component" value="Unassembled WGS sequence"/>
</dbReference>
<dbReference type="EMBL" id="JABELV010000167">
    <property type="protein sequence ID" value="KAG7528788.1"/>
    <property type="molecule type" value="Genomic_DNA"/>
</dbReference>
<feature type="compositionally biased region" description="Basic residues" evidence="1">
    <location>
        <begin position="148"/>
        <end position="162"/>
    </location>
</feature>
<sequence length="330" mass="37696">MLDLFISTTPSTQNAKDLSNPLTPSTPSTPSTEATDDSSTPTSPSTESVRSILLRQGSDWSTTSTDSSKSRVRFHLDPHPREAWMAEREAERKSQSKTKGNGHLHEAVPRQGAGRRLLGLIGISGLYARRKASNVIPVVDEKEILAKRQRAHERRERRRRARSAKDVKRERFTPNDPVPLDVRPYEYRRDQIIHKTEMLLWEGAWVRSRITAPPKLSFNEMVQRDVIDKGHLPRMKPRVCGQDHWTERCSLDYDCDRCFPLPYLVEGEDLPYFDALNYHQTIHYFDALEYIEDILPQIVDEDDLPFFDALAFPPGEGTLACIVGEDGRSS</sequence>
<name>A0A8K0JHB0_9TREE</name>
<keyword evidence="3" id="KW-1185">Reference proteome</keyword>
<organism evidence="2 3">
    <name type="scientific">Filobasidium floriforme</name>
    <dbReference type="NCBI Taxonomy" id="5210"/>
    <lineage>
        <taxon>Eukaryota</taxon>
        <taxon>Fungi</taxon>
        <taxon>Dikarya</taxon>
        <taxon>Basidiomycota</taxon>
        <taxon>Agaricomycotina</taxon>
        <taxon>Tremellomycetes</taxon>
        <taxon>Filobasidiales</taxon>
        <taxon>Filobasidiaceae</taxon>
        <taxon>Filobasidium</taxon>
    </lineage>
</organism>
<feature type="compositionally biased region" description="Basic and acidic residues" evidence="1">
    <location>
        <begin position="74"/>
        <end position="94"/>
    </location>
</feature>
<evidence type="ECO:0000256" key="1">
    <source>
        <dbReference type="SAM" id="MobiDB-lite"/>
    </source>
</evidence>
<evidence type="ECO:0000313" key="3">
    <source>
        <dbReference type="Proteomes" id="UP000812966"/>
    </source>
</evidence>
<feature type="compositionally biased region" description="Polar residues" evidence="1">
    <location>
        <begin position="1"/>
        <end position="22"/>
    </location>
</feature>
<feature type="compositionally biased region" description="Low complexity" evidence="1">
    <location>
        <begin position="23"/>
        <end position="48"/>
    </location>
</feature>
<reference evidence="2" key="1">
    <citation type="submission" date="2020-04" db="EMBL/GenBank/DDBJ databases">
        <title>Analysis of mating type loci in Filobasidium floriforme.</title>
        <authorList>
            <person name="Nowrousian M."/>
        </authorList>
    </citation>
    <scope>NUCLEOTIDE SEQUENCE</scope>
    <source>
        <strain evidence="2">CBS 6242</strain>
    </source>
</reference>